<evidence type="ECO:0000313" key="10">
    <source>
        <dbReference type="Proteomes" id="UP000504882"/>
    </source>
</evidence>
<evidence type="ECO:0000256" key="2">
    <source>
        <dbReference type="ARBA" id="ARBA00007812"/>
    </source>
</evidence>
<organism evidence="9 10">
    <name type="scientific">Occultella glacieicola</name>
    <dbReference type="NCBI Taxonomy" id="2518684"/>
    <lineage>
        <taxon>Bacteria</taxon>
        <taxon>Bacillati</taxon>
        <taxon>Actinomycetota</taxon>
        <taxon>Actinomycetes</taxon>
        <taxon>Micrococcales</taxon>
        <taxon>Ruaniaceae</taxon>
        <taxon>Occultella</taxon>
    </lineage>
</organism>
<keyword evidence="3 4" id="KW-0786">Thiamine pyrophosphate</keyword>
<dbReference type="Proteomes" id="UP000504882">
    <property type="component" value="Unassembled WGS sequence"/>
</dbReference>
<dbReference type="InterPro" id="IPR045229">
    <property type="entry name" value="TPP_enz"/>
</dbReference>
<dbReference type="EMBL" id="SMNA01000008">
    <property type="protein sequence ID" value="TDE90891.1"/>
    <property type="molecule type" value="Genomic_DNA"/>
</dbReference>
<dbReference type="RefSeq" id="WP_133108956.1">
    <property type="nucleotide sequence ID" value="NZ_SMNA01000008.1"/>
</dbReference>
<evidence type="ECO:0000256" key="4">
    <source>
        <dbReference type="RuleBase" id="RU362132"/>
    </source>
</evidence>
<dbReference type="Pfam" id="PF00205">
    <property type="entry name" value="TPP_enzyme_M"/>
    <property type="match status" value="1"/>
</dbReference>
<gene>
    <name evidence="9" type="ORF">EXU48_17475</name>
</gene>
<dbReference type="InterPro" id="IPR012000">
    <property type="entry name" value="Thiamin_PyroP_enz_cen_dom"/>
</dbReference>
<protein>
    <submittedName>
        <fullName evidence="9">Thiamine pyrophosphate-binding protein</fullName>
    </submittedName>
</protein>
<evidence type="ECO:0000259" key="6">
    <source>
        <dbReference type="Pfam" id="PF00205"/>
    </source>
</evidence>
<dbReference type="InterPro" id="IPR012001">
    <property type="entry name" value="Thiamin_PyroP_enz_TPP-bd_dom"/>
</dbReference>
<evidence type="ECO:0000259" key="8">
    <source>
        <dbReference type="Pfam" id="PF02776"/>
    </source>
</evidence>
<evidence type="ECO:0000256" key="1">
    <source>
        <dbReference type="ARBA" id="ARBA00001964"/>
    </source>
</evidence>
<accession>A0ABY2E0F5</accession>
<evidence type="ECO:0000313" key="9">
    <source>
        <dbReference type="EMBL" id="TDE90891.1"/>
    </source>
</evidence>
<keyword evidence="10" id="KW-1185">Reference proteome</keyword>
<dbReference type="Gene3D" id="3.40.50.970">
    <property type="match status" value="2"/>
</dbReference>
<feature type="domain" description="Thiamine pyrophosphate enzyme central" evidence="6">
    <location>
        <begin position="216"/>
        <end position="345"/>
    </location>
</feature>
<dbReference type="SUPFAM" id="SSF52467">
    <property type="entry name" value="DHS-like NAD/FAD-binding domain"/>
    <property type="match status" value="1"/>
</dbReference>
<reference evidence="9 10" key="1">
    <citation type="submission" date="2019-03" db="EMBL/GenBank/DDBJ databases">
        <title>Genomic features of bacteria from cold environments.</title>
        <authorList>
            <person name="Shen L."/>
        </authorList>
    </citation>
    <scope>NUCLEOTIDE SEQUENCE [LARGE SCALE GENOMIC DNA]</scope>
    <source>
        <strain evidence="10">T3246-1</strain>
    </source>
</reference>
<evidence type="ECO:0000259" key="7">
    <source>
        <dbReference type="Pfam" id="PF02775"/>
    </source>
</evidence>
<dbReference type="CDD" id="cd00568">
    <property type="entry name" value="TPP_enzymes"/>
    <property type="match status" value="1"/>
</dbReference>
<dbReference type="Pfam" id="PF02775">
    <property type="entry name" value="TPP_enzyme_C"/>
    <property type="match status" value="1"/>
</dbReference>
<dbReference type="CDD" id="cd07035">
    <property type="entry name" value="TPP_PYR_POX_like"/>
    <property type="match status" value="1"/>
</dbReference>
<dbReference type="PANTHER" id="PTHR18968">
    <property type="entry name" value="THIAMINE PYROPHOSPHATE ENZYMES"/>
    <property type="match status" value="1"/>
</dbReference>
<proteinExistence type="inferred from homology"/>
<sequence>MQVQEVVARTLVGLGVTQVFGVIGSGNYAVTRSMIDAGATYVAARHEGGAAAMADAYSRMGGGVSALSVHQGCGLTNAVTGITEAAKSGTPMVILAAETAGSALHSNFRIAQDRLIESVGGRSLRVSAGSAARDAALAHRLAVTERIPVLLNLPLDVQGTEVDGVTADAPTPVGEQSRTAAVGRPGTDPPGPDVPRTGPPETTFAGSPAPDPDAVTALVDAFATARRPVIVAGRGARDAGPALRALGEATGALLATSAVVRGLFRGDAWDLDVSGGFATPLAAELIAGADLIVSFGCALNMWTTRHGTLIGPSARVVQVDVDPMAPGRHRPVDLAVIGDSARTAEHTTARLAGRGHTAVGYRTESVRGRIADEGRWRDVLYDDLSTAERIDPRTLTVGLDEILDADRVVAVDSGNFLGYPSMFLEVADERSLCFSQAFQCVGLGLGSAIGTALAHPGRLPVLGTGDGGILMAASELETVVRLGLPLVVIVYNDGGYGAELHHFGRSGTDHGFVEFGDTDLAAIARGYGFTGVTVRRPEDLAPVIDWLRGPRDTPLLIDAKVADSEPSWWLAEAFRGH</sequence>
<comment type="caution">
    <text evidence="9">The sequence shown here is derived from an EMBL/GenBank/DDBJ whole genome shotgun (WGS) entry which is preliminary data.</text>
</comment>
<dbReference type="SUPFAM" id="SSF52518">
    <property type="entry name" value="Thiamin diphosphate-binding fold (THDP-binding)"/>
    <property type="match status" value="2"/>
</dbReference>
<name>A0ABY2E0F5_9MICO</name>
<comment type="similarity">
    <text evidence="2 4">Belongs to the TPP enzyme family.</text>
</comment>
<dbReference type="Gene3D" id="3.40.50.1220">
    <property type="entry name" value="TPP-binding domain"/>
    <property type="match status" value="1"/>
</dbReference>
<dbReference type="Pfam" id="PF02776">
    <property type="entry name" value="TPP_enzyme_N"/>
    <property type="match status" value="1"/>
</dbReference>
<feature type="domain" description="Thiamine pyrophosphate enzyme N-terminal TPP-binding" evidence="8">
    <location>
        <begin position="1"/>
        <end position="101"/>
    </location>
</feature>
<dbReference type="InterPro" id="IPR029035">
    <property type="entry name" value="DHS-like_NAD/FAD-binding_dom"/>
</dbReference>
<dbReference type="InterPro" id="IPR029061">
    <property type="entry name" value="THDP-binding"/>
</dbReference>
<comment type="cofactor">
    <cofactor evidence="1">
        <name>thiamine diphosphate</name>
        <dbReference type="ChEBI" id="CHEBI:58937"/>
    </cofactor>
</comment>
<evidence type="ECO:0000256" key="5">
    <source>
        <dbReference type="SAM" id="MobiDB-lite"/>
    </source>
</evidence>
<evidence type="ECO:0000256" key="3">
    <source>
        <dbReference type="ARBA" id="ARBA00023052"/>
    </source>
</evidence>
<feature type="domain" description="Thiamine pyrophosphate enzyme TPP-binding" evidence="7">
    <location>
        <begin position="414"/>
        <end position="558"/>
    </location>
</feature>
<feature type="region of interest" description="Disordered" evidence="5">
    <location>
        <begin position="165"/>
        <end position="210"/>
    </location>
</feature>
<dbReference type="PANTHER" id="PTHR18968:SF166">
    <property type="entry name" value="2-HYDROXYACYL-COA LYASE 2"/>
    <property type="match status" value="1"/>
</dbReference>
<dbReference type="InterPro" id="IPR011766">
    <property type="entry name" value="TPP_enzyme_TPP-bd"/>
</dbReference>